<organism evidence="8 9">
    <name type="scientific">Martelella mediterranea DSM 17316</name>
    <dbReference type="NCBI Taxonomy" id="1122214"/>
    <lineage>
        <taxon>Bacteria</taxon>
        <taxon>Pseudomonadati</taxon>
        <taxon>Pseudomonadota</taxon>
        <taxon>Alphaproteobacteria</taxon>
        <taxon>Hyphomicrobiales</taxon>
        <taxon>Aurantimonadaceae</taxon>
        <taxon>Martelella</taxon>
    </lineage>
</organism>
<dbReference type="GO" id="GO:0006107">
    <property type="term" value="P:oxaloacetate metabolic process"/>
    <property type="evidence" value="ECO:0007669"/>
    <property type="project" value="TreeGrafter"/>
</dbReference>
<keyword evidence="9" id="KW-1185">Reference proteome</keyword>
<gene>
    <name evidence="8" type="ORF">Mame_00531</name>
</gene>
<dbReference type="SUPFAM" id="SSF51621">
    <property type="entry name" value="Phosphoenolpyruvate/pyruvate domain"/>
    <property type="match status" value="1"/>
</dbReference>
<dbReference type="PANTHER" id="PTHR32308">
    <property type="entry name" value="LYASE BETA SUBUNIT, PUTATIVE (AFU_ORTHOLOGUE AFUA_4G13030)-RELATED"/>
    <property type="match status" value="1"/>
</dbReference>
<dbReference type="GO" id="GO:0000287">
    <property type="term" value="F:magnesium ion binding"/>
    <property type="evidence" value="ECO:0007669"/>
    <property type="project" value="TreeGrafter"/>
</dbReference>
<feature type="binding site" evidence="6">
    <location>
        <position position="114"/>
    </location>
    <ligand>
        <name>Mg(2+)</name>
        <dbReference type="ChEBI" id="CHEBI:18420"/>
    </ligand>
</feature>
<evidence type="ECO:0000256" key="6">
    <source>
        <dbReference type="PIRSR" id="PIRSR015582-2"/>
    </source>
</evidence>
<dbReference type="AlphaFoldDB" id="A0A1U9YWW2"/>
<name>A0A1U9YWW2_9HYPH</name>
<dbReference type="EMBL" id="CP020330">
    <property type="protein sequence ID" value="AQZ49914.1"/>
    <property type="molecule type" value="Genomic_DNA"/>
</dbReference>
<dbReference type="Pfam" id="PF03328">
    <property type="entry name" value="HpcH_HpaI"/>
    <property type="match status" value="1"/>
</dbReference>
<protein>
    <submittedName>
        <fullName evidence="8">Citrate lyase subunit beta-like protein</fullName>
        <ecNumber evidence="8">4.1.-.-</ecNumber>
    </submittedName>
</protein>
<accession>A0A1U9YWW2</accession>
<dbReference type="EC" id="4.1.-.-" evidence="8"/>
<comment type="similarity">
    <text evidence="2">Belongs to the HpcH/HpaI aldolase family.</text>
</comment>
<evidence type="ECO:0000256" key="1">
    <source>
        <dbReference type="ARBA" id="ARBA00001946"/>
    </source>
</evidence>
<dbReference type="PANTHER" id="PTHR32308:SF10">
    <property type="entry name" value="CITRATE LYASE SUBUNIT BETA"/>
    <property type="match status" value="1"/>
</dbReference>
<dbReference type="KEGG" id="mmed:Mame_00531"/>
<dbReference type="InterPro" id="IPR011206">
    <property type="entry name" value="Citrate_lyase_beta/mcl1/mcl2"/>
</dbReference>
<dbReference type="STRING" id="1122214.Mame_00531"/>
<evidence type="ECO:0000256" key="5">
    <source>
        <dbReference type="PIRSR" id="PIRSR015582-1"/>
    </source>
</evidence>
<evidence type="ECO:0000313" key="8">
    <source>
        <dbReference type="EMBL" id="AQZ49914.1"/>
    </source>
</evidence>
<dbReference type="Proteomes" id="UP000191135">
    <property type="component" value="Chromosome"/>
</dbReference>
<feature type="binding site" evidence="5">
    <location>
        <position position="114"/>
    </location>
    <ligand>
        <name>substrate</name>
    </ligand>
</feature>
<dbReference type="GO" id="GO:0016829">
    <property type="term" value="F:lyase activity"/>
    <property type="evidence" value="ECO:0007669"/>
    <property type="project" value="UniProtKB-KW"/>
</dbReference>
<dbReference type="InterPro" id="IPR005000">
    <property type="entry name" value="Aldolase/citrate-lyase_domain"/>
</dbReference>
<dbReference type="eggNOG" id="COG2301">
    <property type="taxonomic scope" value="Bacteria"/>
</dbReference>
<dbReference type="InterPro" id="IPR040442">
    <property type="entry name" value="Pyrv_kinase-like_dom_sf"/>
</dbReference>
<dbReference type="PIRSF" id="PIRSF015582">
    <property type="entry name" value="Cit_lyase_B"/>
    <property type="match status" value="1"/>
</dbReference>
<keyword evidence="8" id="KW-0456">Lyase</keyword>
<keyword evidence="3 6" id="KW-0479">Metal-binding</keyword>
<evidence type="ECO:0000259" key="7">
    <source>
        <dbReference type="Pfam" id="PF03328"/>
    </source>
</evidence>
<proteinExistence type="inferred from homology"/>
<dbReference type="InterPro" id="IPR015813">
    <property type="entry name" value="Pyrv/PenolPyrv_kinase-like_dom"/>
</dbReference>
<feature type="binding site" evidence="5">
    <location>
        <position position="64"/>
    </location>
    <ligand>
        <name>substrate</name>
    </ligand>
</feature>
<evidence type="ECO:0000256" key="4">
    <source>
        <dbReference type="ARBA" id="ARBA00022842"/>
    </source>
</evidence>
<dbReference type="RefSeq" id="WP_018066269.1">
    <property type="nucleotide sequence ID" value="NZ_AQWH01000021.1"/>
</dbReference>
<evidence type="ECO:0000313" key="9">
    <source>
        <dbReference type="Proteomes" id="UP000191135"/>
    </source>
</evidence>
<feature type="binding site" evidence="6">
    <location>
        <position position="140"/>
    </location>
    <ligand>
        <name>Mg(2+)</name>
        <dbReference type="ChEBI" id="CHEBI:18420"/>
    </ligand>
</feature>
<reference evidence="8 9" key="1">
    <citation type="submission" date="2017-03" db="EMBL/GenBank/DDBJ databases">
        <title>Foreign affairs: Plasmid Transfer between Roseobacters and Rhizobia.</title>
        <authorList>
            <person name="Bartling P."/>
            <person name="Bunk B."/>
            <person name="Overmann J."/>
            <person name="Brinkmann H."/>
            <person name="Petersen J."/>
        </authorList>
    </citation>
    <scope>NUCLEOTIDE SEQUENCE [LARGE SCALE GENOMIC DNA]</scope>
    <source>
        <strain evidence="8 9">MACL11</strain>
    </source>
</reference>
<feature type="domain" description="HpcH/HpaI aldolase/citrate lyase" evidence="7">
    <location>
        <begin position="7"/>
        <end position="207"/>
    </location>
</feature>
<comment type="cofactor">
    <cofactor evidence="1">
        <name>Mg(2+)</name>
        <dbReference type="ChEBI" id="CHEBI:18420"/>
    </cofactor>
</comment>
<dbReference type="Gene3D" id="3.20.20.60">
    <property type="entry name" value="Phosphoenolpyruvate-binding domains"/>
    <property type="match status" value="1"/>
</dbReference>
<evidence type="ECO:0000256" key="2">
    <source>
        <dbReference type="ARBA" id="ARBA00005568"/>
    </source>
</evidence>
<sequence length="265" mass="27871">MLMATPRSYLFVPGNRPDRFAKAAAAGAGAVIFDLEDAVGPEAKDDARSHVAQWFADGGTGIVRINGADTPWHGDDIAALRDLAAEIMVPKAEPAGMAEIAARLTARPLMALVETVAGLAALRDTVKVPSLTRLAFGNLDFSADARIPEGSPALDHARFELVLASRLGDLLPPIDGVTTALSDPEAIARDVRHARSMGFGAKLCIHPAQVAPVNAGFAPSDDEIDWARRVIAALENANGAAVQLDGKMIDRPLIDHARLILGDIA</sequence>
<keyword evidence="4 6" id="KW-0460">Magnesium</keyword>
<evidence type="ECO:0000256" key="3">
    <source>
        <dbReference type="ARBA" id="ARBA00022723"/>
    </source>
</evidence>